<organism evidence="1 2">
    <name type="scientific">Pluteus cervinus</name>
    <dbReference type="NCBI Taxonomy" id="181527"/>
    <lineage>
        <taxon>Eukaryota</taxon>
        <taxon>Fungi</taxon>
        <taxon>Dikarya</taxon>
        <taxon>Basidiomycota</taxon>
        <taxon>Agaricomycotina</taxon>
        <taxon>Agaricomycetes</taxon>
        <taxon>Agaricomycetidae</taxon>
        <taxon>Agaricales</taxon>
        <taxon>Pluteineae</taxon>
        <taxon>Pluteaceae</taxon>
        <taxon>Pluteus</taxon>
    </lineage>
</organism>
<dbReference type="Proteomes" id="UP000308600">
    <property type="component" value="Unassembled WGS sequence"/>
</dbReference>
<keyword evidence="2" id="KW-1185">Reference proteome</keyword>
<evidence type="ECO:0000313" key="2">
    <source>
        <dbReference type="Proteomes" id="UP000308600"/>
    </source>
</evidence>
<proteinExistence type="predicted"/>
<accession>A0ACD3B5K0</accession>
<dbReference type="EMBL" id="ML208280">
    <property type="protein sequence ID" value="TFK72934.1"/>
    <property type="molecule type" value="Genomic_DNA"/>
</dbReference>
<protein>
    <submittedName>
        <fullName evidence="1">Uncharacterized protein</fullName>
    </submittedName>
</protein>
<reference evidence="1 2" key="1">
    <citation type="journal article" date="2019" name="Nat. Ecol. Evol.">
        <title>Megaphylogeny resolves global patterns of mushroom evolution.</title>
        <authorList>
            <person name="Varga T."/>
            <person name="Krizsan K."/>
            <person name="Foldi C."/>
            <person name="Dima B."/>
            <person name="Sanchez-Garcia M."/>
            <person name="Sanchez-Ramirez S."/>
            <person name="Szollosi G.J."/>
            <person name="Szarkandi J.G."/>
            <person name="Papp V."/>
            <person name="Albert L."/>
            <person name="Andreopoulos W."/>
            <person name="Angelini C."/>
            <person name="Antonin V."/>
            <person name="Barry K.W."/>
            <person name="Bougher N.L."/>
            <person name="Buchanan P."/>
            <person name="Buyck B."/>
            <person name="Bense V."/>
            <person name="Catcheside P."/>
            <person name="Chovatia M."/>
            <person name="Cooper J."/>
            <person name="Damon W."/>
            <person name="Desjardin D."/>
            <person name="Finy P."/>
            <person name="Geml J."/>
            <person name="Haridas S."/>
            <person name="Hughes K."/>
            <person name="Justo A."/>
            <person name="Karasinski D."/>
            <person name="Kautmanova I."/>
            <person name="Kiss B."/>
            <person name="Kocsube S."/>
            <person name="Kotiranta H."/>
            <person name="LaButti K.M."/>
            <person name="Lechner B.E."/>
            <person name="Liimatainen K."/>
            <person name="Lipzen A."/>
            <person name="Lukacs Z."/>
            <person name="Mihaltcheva S."/>
            <person name="Morgado L.N."/>
            <person name="Niskanen T."/>
            <person name="Noordeloos M.E."/>
            <person name="Ohm R.A."/>
            <person name="Ortiz-Santana B."/>
            <person name="Ovrebo C."/>
            <person name="Racz N."/>
            <person name="Riley R."/>
            <person name="Savchenko A."/>
            <person name="Shiryaev A."/>
            <person name="Soop K."/>
            <person name="Spirin V."/>
            <person name="Szebenyi C."/>
            <person name="Tomsovsky M."/>
            <person name="Tulloss R.E."/>
            <person name="Uehling J."/>
            <person name="Grigoriev I.V."/>
            <person name="Vagvolgyi C."/>
            <person name="Papp T."/>
            <person name="Martin F.M."/>
            <person name="Miettinen O."/>
            <person name="Hibbett D.S."/>
            <person name="Nagy L.G."/>
        </authorList>
    </citation>
    <scope>NUCLEOTIDE SEQUENCE [LARGE SCALE GENOMIC DNA]</scope>
    <source>
        <strain evidence="1 2">NL-1719</strain>
    </source>
</reference>
<name>A0ACD3B5K0_9AGAR</name>
<evidence type="ECO:0000313" key="1">
    <source>
        <dbReference type="EMBL" id="TFK72934.1"/>
    </source>
</evidence>
<gene>
    <name evidence="1" type="ORF">BDN72DRAFT_270326</name>
</gene>
<sequence>MHRCLFVWFLRQLRRWPWRPCIFVFRFLWARSVVGTSDRSLIYPDRLHLKLLTTLKGRGVVVWRIRCVPVRGMQRNCNHPNRNWRTKPGKFDPIMYHLWSCIMSRSSTLHWKGLVYLVSLR</sequence>